<accession>A0A183PZR7</accession>
<dbReference type="EMBL" id="UZAL01043126">
    <property type="protein sequence ID" value="VDP80915.1"/>
    <property type="molecule type" value="Genomic_DNA"/>
</dbReference>
<protein>
    <submittedName>
        <fullName evidence="2">Uncharacterized protein</fullName>
    </submittedName>
</protein>
<organism evidence="2 3">
    <name type="scientific">Schistosoma mattheei</name>
    <dbReference type="NCBI Taxonomy" id="31246"/>
    <lineage>
        <taxon>Eukaryota</taxon>
        <taxon>Metazoa</taxon>
        <taxon>Spiralia</taxon>
        <taxon>Lophotrochozoa</taxon>
        <taxon>Platyhelminthes</taxon>
        <taxon>Trematoda</taxon>
        <taxon>Digenea</taxon>
        <taxon>Strigeidida</taxon>
        <taxon>Schistosomatoidea</taxon>
        <taxon>Schistosomatidae</taxon>
        <taxon>Schistosoma</taxon>
    </lineage>
</organism>
<evidence type="ECO:0000313" key="2">
    <source>
        <dbReference type="EMBL" id="VDP80915.1"/>
    </source>
</evidence>
<feature type="region of interest" description="Disordered" evidence="1">
    <location>
        <begin position="129"/>
        <end position="150"/>
    </location>
</feature>
<dbReference type="AlphaFoldDB" id="A0A183PZR7"/>
<keyword evidence="3" id="KW-1185">Reference proteome</keyword>
<reference evidence="2 3" key="1">
    <citation type="submission" date="2018-11" db="EMBL/GenBank/DDBJ databases">
        <authorList>
            <consortium name="Pathogen Informatics"/>
        </authorList>
    </citation>
    <scope>NUCLEOTIDE SEQUENCE [LARGE SCALE GENOMIC DNA]</scope>
    <source>
        <strain>Denwood</strain>
        <strain evidence="3">Zambia</strain>
    </source>
</reference>
<feature type="compositionally biased region" description="Polar residues" evidence="1">
    <location>
        <begin position="129"/>
        <end position="146"/>
    </location>
</feature>
<evidence type="ECO:0000256" key="1">
    <source>
        <dbReference type="SAM" id="MobiDB-lite"/>
    </source>
</evidence>
<proteinExistence type="predicted"/>
<gene>
    <name evidence="2" type="ORF">SMTD_LOCUS19853</name>
</gene>
<name>A0A183PZR7_9TREM</name>
<dbReference type="Proteomes" id="UP000269396">
    <property type="component" value="Unassembled WGS sequence"/>
</dbReference>
<evidence type="ECO:0000313" key="3">
    <source>
        <dbReference type="Proteomes" id="UP000269396"/>
    </source>
</evidence>
<sequence>MILLQPLLFRDLAPDVVISLCYWGAIFSQPMAAAAAAAGGNGGKSASSSVAAMLGNLMSCNPQDIIQAVQSSSSSSISSCGSSLLSNSSRHMCSVNSKYTSACDADSAVCRYAQQPQYFAVDERNVYDGQNEQGNSINVNNSTDQHNIQSNSVNNSSLISSLDRCKCTNSSLDSPYSFQDVITSDTNSWSR</sequence>